<dbReference type="Proteomes" id="UP000295504">
    <property type="component" value="Unassembled WGS sequence"/>
</dbReference>
<organism evidence="1 2">
    <name type="scientific">Serpentinicella alkaliphila</name>
    <dbReference type="NCBI Taxonomy" id="1734049"/>
    <lineage>
        <taxon>Bacteria</taxon>
        <taxon>Bacillati</taxon>
        <taxon>Bacillota</taxon>
        <taxon>Clostridia</taxon>
        <taxon>Peptostreptococcales</taxon>
        <taxon>Natronincolaceae</taxon>
        <taxon>Serpentinicella</taxon>
    </lineage>
</organism>
<proteinExistence type="predicted"/>
<sequence length="104" mass="12176">MKVQFGGHVIEIIPYPGHSICTSIVKINDEYIHVADELMFSNKGEPILPCMTKEDVRRQWESIIQLERISQIYFYTHNGKSLIRVNDKKFENRNILFTSSKIYA</sequence>
<comment type="caution">
    <text evidence="1">The sequence shown here is derived from an EMBL/GenBank/DDBJ whole genome shotgun (WGS) entry which is preliminary data.</text>
</comment>
<accession>A0A4V2T4Y2</accession>
<dbReference type="OrthoDB" id="9761531at2"/>
<evidence type="ECO:0000313" key="2">
    <source>
        <dbReference type="Proteomes" id="UP000295504"/>
    </source>
</evidence>
<evidence type="ECO:0000313" key="1">
    <source>
        <dbReference type="EMBL" id="TCQ07024.1"/>
    </source>
</evidence>
<dbReference type="AlphaFoldDB" id="A0A4V2T4Y2"/>
<protein>
    <recommendedName>
        <fullName evidence="3">Metallo-beta-lactamase superfamily protein</fullName>
    </recommendedName>
</protein>
<name>A0A4V2T4Y2_9FIRM</name>
<evidence type="ECO:0008006" key="3">
    <source>
        <dbReference type="Google" id="ProtNLM"/>
    </source>
</evidence>
<reference evidence="1 2" key="1">
    <citation type="submission" date="2019-03" db="EMBL/GenBank/DDBJ databases">
        <title>Genomic Encyclopedia of Type Strains, Phase IV (KMG-IV): sequencing the most valuable type-strain genomes for metagenomic binning, comparative biology and taxonomic classification.</title>
        <authorList>
            <person name="Goeker M."/>
        </authorList>
    </citation>
    <scope>NUCLEOTIDE SEQUENCE [LARGE SCALE GENOMIC DNA]</scope>
    <source>
        <strain evidence="1 2">DSM 100013</strain>
    </source>
</reference>
<keyword evidence="2" id="KW-1185">Reference proteome</keyword>
<gene>
    <name evidence="1" type="ORF">EDD79_100220</name>
</gene>
<dbReference type="RefSeq" id="WP_132847375.1">
    <property type="nucleotide sequence ID" value="NZ_CP058648.1"/>
</dbReference>
<dbReference type="EMBL" id="SLYC01000002">
    <property type="protein sequence ID" value="TCQ07024.1"/>
    <property type="molecule type" value="Genomic_DNA"/>
</dbReference>